<feature type="compositionally biased region" description="Basic and acidic residues" evidence="1">
    <location>
        <begin position="25"/>
        <end position="35"/>
    </location>
</feature>
<feature type="region of interest" description="Disordered" evidence="1">
    <location>
        <begin position="1"/>
        <end position="35"/>
    </location>
</feature>
<dbReference type="Proteomes" id="UP000287033">
    <property type="component" value="Unassembled WGS sequence"/>
</dbReference>
<reference evidence="2 3" key="1">
    <citation type="journal article" date="2018" name="Nat. Ecol. Evol.">
        <title>Shark genomes provide insights into elasmobranch evolution and the origin of vertebrates.</title>
        <authorList>
            <person name="Hara Y"/>
            <person name="Yamaguchi K"/>
            <person name="Onimaru K"/>
            <person name="Kadota M"/>
            <person name="Koyanagi M"/>
            <person name="Keeley SD"/>
            <person name="Tatsumi K"/>
            <person name="Tanaka K"/>
            <person name="Motone F"/>
            <person name="Kageyama Y"/>
            <person name="Nozu R"/>
            <person name="Adachi N"/>
            <person name="Nishimura O"/>
            <person name="Nakagawa R"/>
            <person name="Tanegashima C"/>
            <person name="Kiyatake I"/>
            <person name="Matsumoto R"/>
            <person name="Murakumo K"/>
            <person name="Nishida K"/>
            <person name="Terakita A"/>
            <person name="Kuratani S"/>
            <person name="Sato K"/>
            <person name="Hyodo S Kuraku.S."/>
        </authorList>
    </citation>
    <scope>NUCLEOTIDE SEQUENCE [LARGE SCALE GENOMIC DNA]</scope>
</reference>
<evidence type="ECO:0000313" key="3">
    <source>
        <dbReference type="Proteomes" id="UP000287033"/>
    </source>
</evidence>
<sequence>MGTTERAMVGPISELQESSTEEGEDHWMSPESSKTEMRILSPKSACILSFAYRDWERRMEAACIGSFARQPEDFGVWGNGSATV</sequence>
<dbReference type="EMBL" id="BEZZ01225126">
    <property type="protein sequence ID" value="GCC47673.1"/>
    <property type="molecule type" value="Genomic_DNA"/>
</dbReference>
<gene>
    <name evidence="2" type="ORF">chiPu_0032005</name>
</gene>
<dbReference type="AlphaFoldDB" id="A0A401TYG3"/>
<accession>A0A401TYG3</accession>
<name>A0A401TYG3_CHIPU</name>
<evidence type="ECO:0000256" key="1">
    <source>
        <dbReference type="SAM" id="MobiDB-lite"/>
    </source>
</evidence>
<proteinExistence type="predicted"/>
<evidence type="ECO:0000313" key="2">
    <source>
        <dbReference type="EMBL" id="GCC47673.1"/>
    </source>
</evidence>
<protein>
    <submittedName>
        <fullName evidence="2">Uncharacterized protein</fullName>
    </submittedName>
</protein>
<organism evidence="2 3">
    <name type="scientific">Chiloscyllium punctatum</name>
    <name type="common">Brownbanded bambooshark</name>
    <name type="synonym">Hemiscyllium punctatum</name>
    <dbReference type="NCBI Taxonomy" id="137246"/>
    <lineage>
        <taxon>Eukaryota</taxon>
        <taxon>Metazoa</taxon>
        <taxon>Chordata</taxon>
        <taxon>Craniata</taxon>
        <taxon>Vertebrata</taxon>
        <taxon>Chondrichthyes</taxon>
        <taxon>Elasmobranchii</taxon>
        <taxon>Galeomorphii</taxon>
        <taxon>Galeoidea</taxon>
        <taxon>Orectolobiformes</taxon>
        <taxon>Hemiscylliidae</taxon>
        <taxon>Chiloscyllium</taxon>
    </lineage>
</organism>
<keyword evidence="3" id="KW-1185">Reference proteome</keyword>
<comment type="caution">
    <text evidence="2">The sequence shown here is derived from an EMBL/GenBank/DDBJ whole genome shotgun (WGS) entry which is preliminary data.</text>
</comment>